<evidence type="ECO:0000313" key="2">
    <source>
        <dbReference type="Proteomes" id="UP000316649"/>
    </source>
</evidence>
<dbReference type="OrthoDB" id="6263931at2"/>
<keyword evidence="2" id="KW-1185">Reference proteome</keyword>
<name>A0A557SHS8_9GAMM</name>
<gene>
    <name evidence="1" type="ORF">FHP88_05870</name>
</gene>
<sequence>MSECIRGERDSVIAALSYPRLLMEREIKAQSCDQHYRFSEQVDDCVDCLYALECQSHSDKLAAENLQDASSSELKKLLAFGYEYVNYELARVDHETECCSCESCGWIRRVTPLLSSI</sequence>
<reference evidence="1 2" key="1">
    <citation type="submission" date="2019-07" db="EMBL/GenBank/DDBJ databases">
        <title>The pathways for chlorine oxyanion respiration interact through the shared metabolite chlorate.</title>
        <authorList>
            <person name="Barnum T.P."/>
            <person name="Cheng Y."/>
            <person name="Hill K.A."/>
            <person name="Lucas L.N."/>
            <person name="Carlson H.K."/>
            <person name="Coates J.D."/>
        </authorList>
    </citation>
    <scope>NUCLEOTIDE SEQUENCE [LARGE SCALE GENOMIC DNA]</scope>
    <source>
        <strain evidence="1 2">BK-1</strain>
    </source>
</reference>
<dbReference type="EMBL" id="VMNH01000005">
    <property type="protein sequence ID" value="TVO76950.1"/>
    <property type="molecule type" value="Genomic_DNA"/>
</dbReference>
<dbReference type="AlphaFoldDB" id="A0A557SHS8"/>
<dbReference type="Proteomes" id="UP000316649">
    <property type="component" value="Unassembled WGS sequence"/>
</dbReference>
<comment type="caution">
    <text evidence="1">The sequence shown here is derived from an EMBL/GenBank/DDBJ whole genome shotgun (WGS) entry which is preliminary data.</text>
</comment>
<organism evidence="1 2">
    <name type="scientific">Sedimenticola selenatireducens</name>
    <dbReference type="NCBI Taxonomy" id="191960"/>
    <lineage>
        <taxon>Bacteria</taxon>
        <taxon>Pseudomonadati</taxon>
        <taxon>Pseudomonadota</taxon>
        <taxon>Gammaproteobacteria</taxon>
        <taxon>Chromatiales</taxon>
        <taxon>Sedimenticolaceae</taxon>
        <taxon>Sedimenticola</taxon>
    </lineage>
</organism>
<protein>
    <submittedName>
        <fullName evidence="1">Uncharacterized protein</fullName>
    </submittedName>
</protein>
<evidence type="ECO:0000313" key="1">
    <source>
        <dbReference type="EMBL" id="TVO76950.1"/>
    </source>
</evidence>
<accession>A0A557SHS8</accession>
<proteinExistence type="predicted"/>
<dbReference type="RefSeq" id="WP_144358079.1">
    <property type="nucleotide sequence ID" value="NZ_VMNH01000005.1"/>
</dbReference>